<reference evidence="2 3" key="1">
    <citation type="submission" date="2024-10" db="EMBL/GenBank/DDBJ databases">
        <authorList>
            <person name="Riesco R."/>
        </authorList>
    </citation>
    <scope>NUCLEOTIDE SEQUENCE [LARGE SCALE GENOMIC DNA]</scope>
    <source>
        <strain evidence="2 3">NCIMB 15449</strain>
    </source>
</reference>
<dbReference type="SUPFAM" id="SSF53474">
    <property type="entry name" value="alpha/beta-Hydrolases"/>
    <property type="match status" value="1"/>
</dbReference>
<evidence type="ECO:0000313" key="3">
    <source>
        <dbReference type="Proteomes" id="UP001609175"/>
    </source>
</evidence>
<organism evidence="2 3">
    <name type="scientific">Antrihabitans spumae</name>
    <dbReference type="NCBI Taxonomy" id="3373370"/>
    <lineage>
        <taxon>Bacteria</taxon>
        <taxon>Bacillati</taxon>
        <taxon>Actinomycetota</taxon>
        <taxon>Actinomycetes</taxon>
        <taxon>Mycobacteriales</taxon>
        <taxon>Nocardiaceae</taxon>
        <taxon>Antrihabitans</taxon>
    </lineage>
</organism>
<dbReference type="Gene3D" id="3.40.50.1820">
    <property type="entry name" value="alpha/beta hydrolase"/>
    <property type="match status" value="1"/>
</dbReference>
<dbReference type="GO" id="GO:0016787">
    <property type="term" value="F:hydrolase activity"/>
    <property type="evidence" value="ECO:0007669"/>
    <property type="project" value="UniProtKB-KW"/>
</dbReference>
<proteinExistence type="predicted"/>
<dbReference type="EMBL" id="JBIMSO010000060">
    <property type="protein sequence ID" value="MFH5210312.1"/>
    <property type="molecule type" value="Genomic_DNA"/>
</dbReference>
<keyword evidence="2" id="KW-0378">Hydrolase</keyword>
<accession>A0ABW7JQL6</accession>
<dbReference type="InterPro" id="IPR000073">
    <property type="entry name" value="AB_hydrolase_1"/>
</dbReference>
<dbReference type="PANTHER" id="PTHR43798:SF5">
    <property type="entry name" value="MONOACYLGLYCEROL LIPASE ABHD6"/>
    <property type="match status" value="1"/>
</dbReference>
<name>A0ABW7JQL6_9NOCA</name>
<dbReference type="InterPro" id="IPR029058">
    <property type="entry name" value="AB_hydrolase_fold"/>
</dbReference>
<evidence type="ECO:0000259" key="1">
    <source>
        <dbReference type="Pfam" id="PF12697"/>
    </source>
</evidence>
<dbReference type="RefSeq" id="WP_395115971.1">
    <property type="nucleotide sequence ID" value="NZ_JBIMSO010000060.1"/>
</dbReference>
<gene>
    <name evidence="2" type="ORF">ACHIPZ_19185</name>
</gene>
<comment type="caution">
    <text evidence="2">The sequence shown here is derived from an EMBL/GenBank/DDBJ whole genome shotgun (WGS) entry which is preliminary data.</text>
</comment>
<dbReference type="Proteomes" id="UP001609175">
    <property type="component" value="Unassembled WGS sequence"/>
</dbReference>
<feature type="domain" description="AB hydrolase-1" evidence="1">
    <location>
        <begin position="15"/>
        <end position="254"/>
    </location>
</feature>
<evidence type="ECO:0000313" key="2">
    <source>
        <dbReference type="EMBL" id="MFH5210312.1"/>
    </source>
</evidence>
<dbReference type="InterPro" id="IPR050266">
    <property type="entry name" value="AB_hydrolase_sf"/>
</dbReference>
<dbReference type="Pfam" id="PF12697">
    <property type="entry name" value="Abhydrolase_6"/>
    <property type="match status" value="1"/>
</dbReference>
<dbReference type="PANTHER" id="PTHR43798">
    <property type="entry name" value="MONOACYLGLYCEROL LIPASE"/>
    <property type="match status" value="1"/>
</dbReference>
<dbReference type="PRINTS" id="PR00111">
    <property type="entry name" value="ABHYDROLASE"/>
</dbReference>
<protein>
    <submittedName>
        <fullName evidence="2">Alpha/beta fold hydrolase</fullName>
    </submittedName>
</protein>
<sequence>MSDWYRTEWGSGRTLVLLHGGGATSRTWTPVLDQLAMQRHVVAFDFPGFGRTPFPDNVEFTTDWLLGAFADQLADAGIRTPVDIAGNSMGGWVALEAAKRGLARSVVALGPAGLWRNGMPPLLRAKFRAGLVGARLARGREAAVLRSKVIRTVAFSQIARQPSRIPVADAAGMLREFDLCRTAFEPILRVAKTVGFTGGHAITTPITVAYNSSERMLQLRTARDRSELPAHTRWVELPGCGHVPMWDAPGLVADTILLGTQ</sequence>